<evidence type="ECO:0000259" key="2">
    <source>
        <dbReference type="Pfam" id="PF17765"/>
    </source>
</evidence>
<dbReference type="InterPro" id="IPR041413">
    <property type="entry name" value="MLTR_LBD"/>
</dbReference>
<dbReference type="STRING" id="67386.AQI95_12455"/>
<evidence type="ECO:0000256" key="1">
    <source>
        <dbReference type="SAM" id="MobiDB-lite"/>
    </source>
</evidence>
<dbReference type="AlphaFoldDB" id="A0A101P853"/>
<gene>
    <name evidence="3" type="ORF">AQI95_12455</name>
</gene>
<feature type="region of interest" description="Disordered" evidence="1">
    <location>
        <begin position="47"/>
        <end position="89"/>
    </location>
</feature>
<organism evidence="3 4">
    <name type="scientific">Streptomyces yokosukanensis</name>
    <dbReference type="NCBI Taxonomy" id="67386"/>
    <lineage>
        <taxon>Bacteria</taxon>
        <taxon>Bacillati</taxon>
        <taxon>Actinomycetota</taxon>
        <taxon>Actinomycetes</taxon>
        <taxon>Kitasatosporales</taxon>
        <taxon>Streptomycetaceae</taxon>
        <taxon>Streptomyces</taxon>
    </lineage>
</organism>
<comment type="caution">
    <text evidence="3">The sequence shown here is derived from an EMBL/GenBank/DDBJ whole genome shotgun (WGS) entry which is preliminary data.</text>
</comment>
<evidence type="ECO:0000313" key="4">
    <source>
        <dbReference type="Proteomes" id="UP000053127"/>
    </source>
</evidence>
<dbReference type="EMBL" id="LMWN01000016">
    <property type="protein sequence ID" value="KUN06681.1"/>
    <property type="molecule type" value="Genomic_DNA"/>
</dbReference>
<keyword evidence="4" id="KW-1185">Reference proteome</keyword>
<evidence type="ECO:0000313" key="3">
    <source>
        <dbReference type="EMBL" id="KUN06681.1"/>
    </source>
</evidence>
<reference evidence="3 4" key="1">
    <citation type="submission" date="2015-10" db="EMBL/GenBank/DDBJ databases">
        <title>Draft genome sequence of Streptomyces yokosukanensis DSM 40224, type strain for the species Streptomyces yokosukanensis.</title>
        <authorList>
            <person name="Ruckert C."/>
            <person name="Winkler A."/>
            <person name="Kalinowski J."/>
            <person name="Kampfer P."/>
            <person name="Glaeser S."/>
        </authorList>
    </citation>
    <scope>NUCLEOTIDE SEQUENCE [LARGE SCALE GENOMIC DNA]</scope>
    <source>
        <strain evidence="3 4">DSM 40224</strain>
    </source>
</reference>
<feature type="domain" description="MmyB-like transcription regulator ligand binding" evidence="2">
    <location>
        <begin position="2"/>
        <end position="44"/>
    </location>
</feature>
<dbReference type="Proteomes" id="UP000053127">
    <property type="component" value="Unassembled WGS sequence"/>
</dbReference>
<dbReference type="Pfam" id="PF17765">
    <property type="entry name" value="MLTR_LBD"/>
    <property type="match status" value="1"/>
</dbReference>
<proteinExistence type="predicted"/>
<name>A0A101P853_9ACTN</name>
<protein>
    <recommendedName>
        <fullName evidence="2">MmyB-like transcription regulator ligand binding domain-containing protein</fullName>
    </recommendedName>
</protein>
<feature type="compositionally biased region" description="Low complexity" evidence="1">
    <location>
        <begin position="75"/>
        <end position="89"/>
    </location>
</feature>
<accession>A0A101P853</accession>
<sequence>MKRIRHPVARLPTLPYETLTIPGSPDRTLVAYTPQPGSETAEKMCAGTAAPPLPGGGTTAVPAKDAGRVRAGLARPWRPWRSGSRSGGP</sequence>